<sequence length="293" mass="32634">MTIYRWTGLAAAALLTITVGCSSNANIQAVKTEETPQQTAKPPTTTKPAPVTTVNPTPQPKPDTKPSKPVPEPVQEPKQPVMKQYYMNKNYFFKPISPDINKKAVLLTFDDGPKDKAIIESMLNTLDKHKAKAIFFVNGYRVKQHPELLKLIADRKQTIGNHSWDHIDLKKQSAAEVSKQLGDVQAIVKKITGISPKYFRPPFGSGGDAVKKEALRQGMLFMTWSNGSEDWLGKNKNKPDQVINNVMKQLAPGSNILMHELPWTAEALDILLTKMTSQGYVFINPDTIDITKK</sequence>
<feature type="compositionally biased region" description="Low complexity" evidence="3">
    <location>
        <begin position="35"/>
        <end position="56"/>
    </location>
</feature>
<dbReference type="PANTHER" id="PTHR10587">
    <property type="entry name" value="GLYCOSYL TRANSFERASE-RELATED"/>
    <property type="match status" value="1"/>
</dbReference>
<keyword evidence="6" id="KW-0858">Xylan degradation</keyword>
<feature type="chain" id="PRO_5038725983" evidence="4">
    <location>
        <begin position="26"/>
        <end position="293"/>
    </location>
</feature>
<evidence type="ECO:0000259" key="5">
    <source>
        <dbReference type="PROSITE" id="PS51677"/>
    </source>
</evidence>
<accession>A0A172TQD7</accession>
<protein>
    <submittedName>
        <fullName evidence="6">Xylanase deacetylase</fullName>
    </submittedName>
</protein>
<dbReference type="GO" id="GO:0016020">
    <property type="term" value="C:membrane"/>
    <property type="evidence" value="ECO:0007669"/>
    <property type="project" value="TreeGrafter"/>
</dbReference>
<dbReference type="EMBL" id="CP011388">
    <property type="protein sequence ID" value="ANE49027.1"/>
    <property type="molecule type" value="Genomic_DNA"/>
</dbReference>
<evidence type="ECO:0000313" key="7">
    <source>
        <dbReference type="Proteomes" id="UP000076927"/>
    </source>
</evidence>
<proteinExistence type="predicted"/>
<evidence type="ECO:0000256" key="3">
    <source>
        <dbReference type="SAM" id="MobiDB-lite"/>
    </source>
</evidence>
<evidence type="ECO:0000313" key="6">
    <source>
        <dbReference type="EMBL" id="ANE49027.1"/>
    </source>
</evidence>
<dbReference type="STRING" id="1178515.SY83_18735"/>
<feature type="domain" description="NodB homology" evidence="5">
    <location>
        <begin position="103"/>
        <end position="283"/>
    </location>
</feature>
<keyword evidence="6" id="KW-0119">Carbohydrate metabolism</keyword>
<name>A0A172TQD7_9BACL</name>
<evidence type="ECO:0000256" key="2">
    <source>
        <dbReference type="ARBA" id="ARBA00022801"/>
    </source>
</evidence>
<dbReference type="PROSITE" id="PS51677">
    <property type="entry name" value="NODB"/>
    <property type="match status" value="1"/>
</dbReference>
<dbReference type="Pfam" id="PF01522">
    <property type="entry name" value="Polysacc_deac_1"/>
    <property type="match status" value="1"/>
</dbReference>
<dbReference type="GO" id="GO:0016798">
    <property type="term" value="F:hydrolase activity, acting on glycosyl bonds"/>
    <property type="evidence" value="ECO:0007669"/>
    <property type="project" value="UniProtKB-KW"/>
</dbReference>
<dbReference type="Proteomes" id="UP000076927">
    <property type="component" value="Chromosome"/>
</dbReference>
<dbReference type="GO" id="GO:0045493">
    <property type="term" value="P:xylan catabolic process"/>
    <property type="evidence" value="ECO:0007669"/>
    <property type="project" value="UniProtKB-KW"/>
</dbReference>
<keyword evidence="4" id="KW-0732">Signal</keyword>
<organism evidence="6 7">
    <name type="scientific">Paenibacillus swuensis</name>
    <dbReference type="NCBI Taxonomy" id="1178515"/>
    <lineage>
        <taxon>Bacteria</taxon>
        <taxon>Bacillati</taxon>
        <taxon>Bacillota</taxon>
        <taxon>Bacilli</taxon>
        <taxon>Bacillales</taxon>
        <taxon>Paenibacillaceae</taxon>
        <taxon>Paenibacillus</taxon>
    </lineage>
</organism>
<evidence type="ECO:0000256" key="4">
    <source>
        <dbReference type="SAM" id="SignalP"/>
    </source>
</evidence>
<dbReference type="SUPFAM" id="SSF88713">
    <property type="entry name" value="Glycoside hydrolase/deacetylase"/>
    <property type="match status" value="1"/>
</dbReference>
<dbReference type="InterPro" id="IPR050248">
    <property type="entry name" value="Polysacc_deacetylase_ArnD"/>
</dbReference>
<dbReference type="KEGG" id="pswu:SY83_18735"/>
<dbReference type="PANTHER" id="PTHR10587:SF133">
    <property type="entry name" value="CHITIN DEACETYLASE 1-RELATED"/>
    <property type="match status" value="1"/>
</dbReference>
<keyword evidence="2 6" id="KW-0378">Hydrolase</keyword>
<keyword evidence="6" id="KW-0624">Polysaccharide degradation</keyword>
<gene>
    <name evidence="6" type="ORF">SY83_18735</name>
</gene>
<dbReference type="PATRIC" id="fig|1178515.4.peg.3783"/>
<feature type="region of interest" description="Disordered" evidence="3">
    <location>
        <begin position="31"/>
        <end position="79"/>
    </location>
</feature>
<feature type="signal peptide" evidence="4">
    <location>
        <begin position="1"/>
        <end position="25"/>
    </location>
</feature>
<dbReference type="InterPro" id="IPR002509">
    <property type="entry name" value="NODB_dom"/>
</dbReference>
<keyword evidence="7" id="KW-1185">Reference proteome</keyword>
<dbReference type="Gene3D" id="3.20.20.370">
    <property type="entry name" value="Glycoside hydrolase/deacetylase"/>
    <property type="match status" value="1"/>
</dbReference>
<evidence type="ECO:0000256" key="1">
    <source>
        <dbReference type="ARBA" id="ARBA00022723"/>
    </source>
</evidence>
<keyword evidence="1" id="KW-0479">Metal-binding</keyword>
<dbReference type="AlphaFoldDB" id="A0A172TQD7"/>
<dbReference type="GO" id="GO:0046872">
    <property type="term" value="F:metal ion binding"/>
    <property type="evidence" value="ECO:0007669"/>
    <property type="project" value="UniProtKB-KW"/>
</dbReference>
<dbReference type="CDD" id="cd10917">
    <property type="entry name" value="CE4_NodB_like_6s_7s"/>
    <property type="match status" value="1"/>
</dbReference>
<dbReference type="PROSITE" id="PS51257">
    <property type="entry name" value="PROKAR_LIPOPROTEIN"/>
    <property type="match status" value="1"/>
</dbReference>
<dbReference type="InterPro" id="IPR011330">
    <property type="entry name" value="Glyco_hydro/deAcase_b/a-brl"/>
</dbReference>
<dbReference type="GO" id="GO:0016810">
    <property type="term" value="F:hydrolase activity, acting on carbon-nitrogen (but not peptide) bonds"/>
    <property type="evidence" value="ECO:0007669"/>
    <property type="project" value="InterPro"/>
</dbReference>
<keyword evidence="6" id="KW-0326">Glycosidase</keyword>
<reference evidence="6 7" key="1">
    <citation type="submission" date="2015-01" db="EMBL/GenBank/DDBJ databases">
        <title>Paenibacillus swuensis/DY6/whole genome sequencing.</title>
        <authorList>
            <person name="Kim M.K."/>
            <person name="Srinivasan S."/>
            <person name="Lee J.-J."/>
        </authorList>
    </citation>
    <scope>NUCLEOTIDE SEQUENCE [LARGE SCALE GENOMIC DNA]</scope>
    <source>
        <strain evidence="6 7">DY6</strain>
    </source>
</reference>
<dbReference type="OrthoDB" id="9806342at2"/>